<dbReference type="Pfam" id="PF02146">
    <property type="entry name" value="SIR2"/>
    <property type="match status" value="1"/>
</dbReference>
<dbReference type="InterPro" id="IPR026590">
    <property type="entry name" value="Ssirtuin_cat_dom"/>
</dbReference>
<sequence length="258" mass="28080">MQGNTEGAAPDEALIEDLRARLARARRVAVLSGAGISAESGVPTFRGSGGLWKERRAEELATPEAFKRDPKLVWKFYDYRRRALSGLAPNQAHIALAGLADKLRDRAAKESGLTIITQNVDGLHRDAGSRDLLELHGNIWRVRCTVCGAVTENRDVPIEILPYCRLSRCKGLLRPDIVWFGEMLPEGIFEEACKQAADADIMLIIGTSGVVQPAAGLAEYARTGGAYLVEINPEKTPLSKTVDRNITAKAAQLLPLVI</sequence>
<evidence type="ECO:0000313" key="4">
    <source>
        <dbReference type="EMBL" id="VAW35469.1"/>
    </source>
</evidence>
<organism evidence="4">
    <name type="scientific">hydrothermal vent metagenome</name>
    <dbReference type="NCBI Taxonomy" id="652676"/>
    <lineage>
        <taxon>unclassified sequences</taxon>
        <taxon>metagenomes</taxon>
        <taxon>ecological metagenomes</taxon>
    </lineage>
</organism>
<gene>
    <name evidence="4" type="ORF">MNBD_DELTA02-628</name>
</gene>
<dbReference type="PANTHER" id="PTHR11085:SF4">
    <property type="entry name" value="NAD-DEPENDENT PROTEIN DEACYLASE"/>
    <property type="match status" value="1"/>
</dbReference>
<dbReference type="AlphaFoldDB" id="A0A3B0VF62"/>
<dbReference type="EMBL" id="UOEZ01000027">
    <property type="protein sequence ID" value="VAW35469.1"/>
    <property type="molecule type" value="Genomic_DNA"/>
</dbReference>
<dbReference type="PROSITE" id="PS50305">
    <property type="entry name" value="SIRTUIN"/>
    <property type="match status" value="1"/>
</dbReference>
<keyword evidence="1" id="KW-0808">Transferase</keyword>
<reference evidence="4" key="1">
    <citation type="submission" date="2018-06" db="EMBL/GenBank/DDBJ databases">
        <authorList>
            <person name="Zhirakovskaya E."/>
        </authorList>
    </citation>
    <scope>NUCLEOTIDE SEQUENCE</scope>
</reference>
<dbReference type="InterPro" id="IPR050134">
    <property type="entry name" value="NAD-dep_sirtuin_deacylases"/>
</dbReference>
<dbReference type="InterPro" id="IPR029035">
    <property type="entry name" value="DHS-like_NAD/FAD-binding_dom"/>
</dbReference>
<dbReference type="GO" id="GO:0017136">
    <property type="term" value="F:histone deacetylase activity, NAD-dependent"/>
    <property type="evidence" value="ECO:0007669"/>
    <property type="project" value="TreeGrafter"/>
</dbReference>
<dbReference type="GO" id="GO:0036055">
    <property type="term" value="F:protein-succinyllysine desuccinylase activity"/>
    <property type="evidence" value="ECO:0007669"/>
    <property type="project" value="InterPro"/>
</dbReference>
<dbReference type="InterPro" id="IPR027546">
    <property type="entry name" value="Sirtuin_class_III"/>
</dbReference>
<dbReference type="Gene3D" id="3.40.50.1220">
    <property type="entry name" value="TPP-binding domain"/>
    <property type="match status" value="1"/>
</dbReference>
<dbReference type="HAMAP" id="MF_01121">
    <property type="entry name" value="Sirtuin_ClassIII"/>
    <property type="match status" value="1"/>
</dbReference>
<dbReference type="SUPFAM" id="SSF52467">
    <property type="entry name" value="DHS-like NAD/FAD-binding domain"/>
    <property type="match status" value="1"/>
</dbReference>
<evidence type="ECO:0000256" key="1">
    <source>
        <dbReference type="ARBA" id="ARBA00022679"/>
    </source>
</evidence>
<dbReference type="Gene3D" id="3.30.1600.10">
    <property type="entry name" value="SIR2/SIRT2 'Small Domain"/>
    <property type="match status" value="1"/>
</dbReference>
<accession>A0A3B0VF62</accession>
<dbReference type="CDD" id="cd01412">
    <property type="entry name" value="SIRT5_Af1_CobB"/>
    <property type="match status" value="1"/>
</dbReference>
<keyword evidence="2" id="KW-0520">NAD</keyword>
<name>A0A3B0VF62_9ZZZZ</name>
<evidence type="ECO:0000259" key="3">
    <source>
        <dbReference type="PROSITE" id="PS50305"/>
    </source>
</evidence>
<dbReference type="InterPro" id="IPR026591">
    <property type="entry name" value="Sirtuin_cat_small_dom_sf"/>
</dbReference>
<dbReference type="InterPro" id="IPR003000">
    <property type="entry name" value="Sirtuin"/>
</dbReference>
<dbReference type="NCBIfam" id="NF001753">
    <property type="entry name" value="PRK00481.1-3"/>
    <property type="match status" value="1"/>
</dbReference>
<evidence type="ECO:0000256" key="2">
    <source>
        <dbReference type="ARBA" id="ARBA00023027"/>
    </source>
</evidence>
<protein>
    <submittedName>
        <fullName evidence="4">NAD-dependent protein deacetylase of SIR2 family</fullName>
    </submittedName>
</protein>
<dbReference type="GO" id="GO:0036054">
    <property type="term" value="F:protein-malonyllysine demalonylase activity"/>
    <property type="evidence" value="ECO:0007669"/>
    <property type="project" value="InterPro"/>
</dbReference>
<dbReference type="GO" id="GO:0070403">
    <property type="term" value="F:NAD+ binding"/>
    <property type="evidence" value="ECO:0007669"/>
    <property type="project" value="InterPro"/>
</dbReference>
<dbReference type="PANTHER" id="PTHR11085">
    <property type="entry name" value="NAD-DEPENDENT PROTEIN DEACYLASE SIRTUIN-5, MITOCHONDRIAL-RELATED"/>
    <property type="match status" value="1"/>
</dbReference>
<feature type="domain" description="Deacetylase sirtuin-type" evidence="3">
    <location>
        <begin position="8"/>
        <end position="258"/>
    </location>
</feature>
<proteinExistence type="inferred from homology"/>